<dbReference type="Proteomes" id="UP000663838">
    <property type="component" value="Unassembled WGS sequence"/>
</dbReference>
<evidence type="ECO:0000256" key="1">
    <source>
        <dbReference type="ARBA" id="ARBA00003520"/>
    </source>
</evidence>
<dbReference type="EMBL" id="CAJOBS010000214">
    <property type="protein sequence ID" value="CAF4525542.1"/>
    <property type="molecule type" value="Genomic_DNA"/>
</dbReference>
<comment type="similarity">
    <text evidence="2">Belongs to the actin family.</text>
</comment>
<evidence type="ECO:0000313" key="3">
    <source>
        <dbReference type="EMBL" id="CAF3787087.1"/>
    </source>
</evidence>
<dbReference type="Pfam" id="PF00022">
    <property type="entry name" value="Actin"/>
    <property type="match status" value="1"/>
</dbReference>
<gene>
    <name evidence="3" type="ORF">KIK155_LOCUS31659</name>
    <name evidence="4" type="ORF">TOA249_LOCUS5338</name>
</gene>
<dbReference type="Gene3D" id="3.30.420.40">
    <property type="match status" value="2"/>
</dbReference>
<evidence type="ECO:0000313" key="5">
    <source>
        <dbReference type="Proteomes" id="UP000663838"/>
    </source>
</evidence>
<organism evidence="4 5">
    <name type="scientific">Rotaria socialis</name>
    <dbReference type="NCBI Taxonomy" id="392032"/>
    <lineage>
        <taxon>Eukaryota</taxon>
        <taxon>Metazoa</taxon>
        <taxon>Spiralia</taxon>
        <taxon>Gnathifera</taxon>
        <taxon>Rotifera</taxon>
        <taxon>Eurotatoria</taxon>
        <taxon>Bdelloidea</taxon>
        <taxon>Philodinida</taxon>
        <taxon>Philodinidae</taxon>
        <taxon>Rotaria</taxon>
    </lineage>
</organism>
<dbReference type="AlphaFoldDB" id="A0A820WXQ9"/>
<evidence type="ECO:0000256" key="2">
    <source>
        <dbReference type="RuleBase" id="RU000487"/>
    </source>
</evidence>
<name>A0A820WXQ9_9BILA</name>
<reference evidence="4" key="1">
    <citation type="submission" date="2021-02" db="EMBL/GenBank/DDBJ databases">
        <authorList>
            <person name="Nowell W R."/>
        </authorList>
    </citation>
    <scope>NUCLEOTIDE SEQUENCE</scope>
</reference>
<dbReference type="PANTHER" id="PTHR11937">
    <property type="entry name" value="ACTIN"/>
    <property type="match status" value="1"/>
</dbReference>
<evidence type="ECO:0008006" key="6">
    <source>
        <dbReference type="Google" id="ProtNLM"/>
    </source>
</evidence>
<comment type="function">
    <text evidence="1">Actins are highly conserved proteins that are involved in various types of cell motility and are ubiquitously expressed in all eukaryotic cells.</text>
</comment>
<accession>A0A820WXQ9</accession>
<dbReference type="EMBL" id="CAJNYV010005874">
    <property type="protein sequence ID" value="CAF3787087.1"/>
    <property type="molecule type" value="Genomic_DNA"/>
</dbReference>
<sequence length="391" mass="43683">MTSLIDSLAASEKTVIVIDIGQAYTKCGFAGDSSPRHIIPTTVTIDGKTKHVFENNSDVMILHDDRLSEFIRSVYYKYNIANSRGRRAVIVESVITPTRIRHLIANILLKQLEALSVVFIPSHLAATYTLGQNTALVLDIGYKEAQIMPITEGIPLAMQFDSLSYAGQAIHKQIQFLLEQHATITHQRTKQPFSSAKIKLSEEILEDIKVRCCFISPFTRAQIYAEDKLISNESKGSFKEAASIDYPVDGDAMIHIPGIVREFACEALFEQNIDGRSIATLVLDSLLEAPIDFRRQLADNILVIGGTAMMPGFLHRFNAELTHLANLPAYINRSVIKQFRFHSPPAHLNYAAWLGGSMFGALDKLESQSIQREKYVENGILPDWFTDQQTS</sequence>
<dbReference type="InterPro" id="IPR043129">
    <property type="entry name" value="ATPase_NBD"/>
</dbReference>
<dbReference type="CDD" id="cd10207">
    <property type="entry name" value="ASKHA_NBD_Arp10"/>
    <property type="match status" value="1"/>
</dbReference>
<comment type="caution">
    <text evidence="4">The sequence shown here is derived from an EMBL/GenBank/DDBJ whole genome shotgun (WGS) entry which is preliminary data.</text>
</comment>
<dbReference type="SUPFAM" id="SSF53067">
    <property type="entry name" value="Actin-like ATPase domain"/>
    <property type="match status" value="2"/>
</dbReference>
<proteinExistence type="inferred from homology"/>
<dbReference type="Gene3D" id="3.90.640.10">
    <property type="entry name" value="Actin, Chain A, domain 4"/>
    <property type="match status" value="1"/>
</dbReference>
<dbReference type="SMART" id="SM00268">
    <property type="entry name" value="ACTIN"/>
    <property type="match status" value="1"/>
</dbReference>
<dbReference type="Proteomes" id="UP000663865">
    <property type="component" value="Unassembled WGS sequence"/>
</dbReference>
<protein>
    <recommendedName>
        <fullName evidence="6">Actin-related protein 10</fullName>
    </recommendedName>
</protein>
<evidence type="ECO:0000313" key="4">
    <source>
        <dbReference type="EMBL" id="CAF4525542.1"/>
    </source>
</evidence>
<dbReference type="InterPro" id="IPR004000">
    <property type="entry name" value="Actin"/>
</dbReference>